<gene>
    <name evidence="2" type="ORF">GCM10010411_88750</name>
</gene>
<name>A0ABP6D9T2_9ACTN</name>
<feature type="chain" id="PRO_5047161407" evidence="1">
    <location>
        <begin position="20"/>
        <end position="117"/>
    </location>
</feature>
<feature type="signal peptide" evidence="1">
    <location>
        <begin position="1"/>
        <end position="19"/>
    </location>
</feature>
<reference evidence="3" key="1">
    <citation type="journal article" date="2019" name="Int. J. Syst. Evol. Microbiol.">
        <title>The Global Catalogue of Microorganisms (GCM) 10K type strain sequencing project: providing services to taxonomists for standard genome sequencing and annotation.</title>
        <authorList>
            <consortium name="The Broad Institute Genomics Platform"/>
            <consortium name="The Broad Institute Genome Sequencing Center for Infectious Disease"/>
            <person name="Wu L."/>
            <person name="Ma J."/>
        </authorList>
    </citation>
    <scope>NUCLEOTIDE SEQUENCE [LARGE SCALE GENOMIC DNA]</scope>
    <source>
        <strain evidence="3">JCM 6833</strain>
    </source>
</reference>
<keyword evidence="3" id="KW-1185">Reference proteome</keyword>
<dbReference type="EMBL" id="BAAATD010000020">
    <property type="protein sequence ID" value="GAA2635897.1"/>
    <property type="molecule type" value="Genomic_DNA"/>
</dbReference>
<comment type="caution">
    <text evidence="2">The sequence shown here is derived from an EMBL/GenBank/DDBJ whole genome shotgun (WGS) entry which is preliminary data.</text>
</comment>
<keyword evidence="1" id="KW-0732">Signal</keyword>
<proteinExistence type="predicted"/>
<organism evidence="2 3">
    <name type="scientific">Actinomadura fulvescens</name>
    <dbReference type="NCBI Taxonomy" id="46160"/>
    <lineage>
        <taxon>Bacteria</taxon>
        <taxon>Bacillati</taxon>
        <taxon>Actinomycetota</taxon>
        <taxon>Actinomycetes</taxon>
        <taxon>Streptosporangiales</taxon>
        <taxon>Thermomonosporaceae</taxon>
        <taxon>Actinomadura</taxon>
    </lineage>
</organism>
<evidence type="ECO:0000313" key="3">
    <source>
        <dbReference type="Proteomes" id="UP001501509"/>
    </source>
</evidence>
<sequence>MIAGFAVAGVMGSPGLAFAGGDGHDGPYSVIGGTGSNEGSSNATGHSNNCGNGYFSMVSPTDCKNHHSAGHEAEGGAEFIGGLFSNIGSSSASGHSNNCGNAYVAFNSPTSCTNSHD</sequence>
<protein>
    <submittedName>
        <fullName evidence="2">Uncharacterized protein</fullName>
    </submittedName>
</protein>
<dbReference type="Proteomes" id="UP001501509">
    <property type="component" value="Unassembled WGS sequence"/>
</dbReference>
<accession>A0ABP6D9T2</accession>
<evidence type="ECO:0000313" key="2">
    <source>
        <dbReference type="EMBL" id="GAA2635897.1"/>
    </source>
</evidence>
<evidence type="ECO:0000256" key="1">
    <source>
        <dbReference type="SAM" id="SignalP"/>
    </source>
</evidence>